<dbReference type="GO" id="GO:0001727">
    <property type="term" value="F:lipid kinase activity"/>
    <property type="evidence" value="ECO:0007669"/>
    <property type="project" value="TreeGrafter"/>
</dbReference>
<evidence type="ECO:0000313" key="3">
    <source>
        <dbReference type="Proteomes" id="UP000284842"/>
    </source>
</evidence>
<dbReference type="EMBL" id="NHTK01001375">
    <property type="protein sequence ID" value="PPQ98821.1"/>
    <property type="molecule type" value="Genomic_DNA"/>
</dbReference>
<dbReference type="Gene3D" id="2.60.200.40">
    <property type="match status" value="1"/>
</dbReference>
<dbReference type="Proteomes" id="UP000284842">
    <property type="component" value="Unassembled WGS sequence"/>
</dbReference>
<keyword evidence="3" id="KW-1185">Reference proteome</keyword>
<evidence type="ECO:0000313" key="2">
    <source>
        <dbReference type="EMBL" id="PPQ98821.1"/>
    </source>
</evidence>
<name>A0A409Y799_9AGAR</name>
<dbReference type="InterPro" id="IPR050187">
    <property type="entry name" value="Lipid_Phosphate_FormReg"/>
</dbReference>
<dbReference type="AlphaFoldDB" id="A0A409Y799"/>
<accession>A0A409Y799</accession>
<organism evidence="2 3">
    <name type="scientific">Panaeolus cyanescens</name>
    <dbReference type="NCBI Taxonomy" id="181874"/>
    <lineage>
        <taxon>Eukaryota</taxon>
        <taxon>Fungi</taxon>
        <taxon>Dikarya</taxon>
        <taxon>Basidiomycota</taxon>
        <taxon>Agaricomycotina</taxon>
        <taxon>Agaricomycetes</taxon>
        <taxon>Agaricomycetidae</taxon>
        <taxon>Agaricales</taxon>
        <taxon>Agaricineae</taxon>
        <taxon>Galeropsidaceae</taxon>
        <taxon>Panaeolus</taxon>
    </lineage>
</organism>
<dbReference type="SUPFAM" id="SSF111331">
    <property type="entry name" value="NAD kinase/diacylglycerol kinase-like"/>
    <property type="match status" value="1"/>
</dbReference>
<dbReference type="PANTHER" id="PTHR12358">
    <property type="entry name" value="SPHINGOSINE KINASE"/>
    <property type="match status" value="1"/>
</dbReference>
<feature type="domain" description="DAGKc" evidence="1">
    <location>
        <begin position="1"/>
        <end position="159"/>
    </location>
</feature>
<evidence type="ECO:0000259" key="1">
    <source>
        <dbReference type="PROSITE" id="PS50146"/>
    </source>
</evidence>
<reference evidence="2 3" key="1">
    <citation type="journal article" date="2018" name="Evol. Lett.">
        <title>Horizontal gene cluster transfer increased hallucinogenic mushroom diversity.</title>
        <authorList>
            <person name="Reynolds H.T."/>
            <person name="Vijayakumar V."/>
            <person name="Gluck-Thaler E."/>
            <person name="Korotkin H.B."/>
            <person name="Matheny P.B."/>
            <person name="Slot J.C."/>
        </authorList>
    </citation>
    <scope>NUCLEOTIDE SEQUENCE [LARGE SCALE GENOMIC DNA]</scope>
    <source>
        <strain evidence="2 3">2629</strain>
    </source>
</reference>
<dbReference type="Gene3D" id="3.40.50.10330">
    <property type="entry name" value="Probable inorganic polyphosphate/atp-NAD kinase, domain 1"/>
    <property type="match status" value="1"/>
</dbReference>
<dbReference type="InParanoid" id="A0A409Y799"/>
<sequence>MPLFTIINPVCGHKSGSSFFDTHVFPRLNDQKITVDYNLRTSSPDDAPNFIREYFTTNRLDHNPPTEITIILGSGDGTLHEIIEAIRPYTTEYHNLLIRFVLIPCGTANALYFSLFPDTIDAAVDTSNPSKRLRSLEEFLAGKEAKTLSLAVTTVSNHNESKTSINTAAVVTSTALHACILRDSESLRDEHPGVERFKVAAQKNSTVWYYSQVKLHPCQSSGKVEIYNPDSNAFSPLESHGGSKEVIMEGPFVYFTATTNVDRLESTFRVLPLMRSLPPPSPTCDIAVVRPLRCSAMKQDTEHFRTEFAAQTWKVLHGAYEDGAHVRYRYEANGEITNEGNGQNVVEYVRCGGWEWIPMEDDPNAHILCCDGEIVSIEQGGTASCAVDFKSKFYIYA</sequence>
<proteinExistence type="predicted"/>
<dbReference type="GO" id="GO:0046512">
    <property type="term" value="P:sphingosine biosynthetic process"/>
    <property type="evidence" value="ECO:0007669"/>
    <property type="project" value="TreeGrafter"/>
</dbReference>
<dbReference type="GO" id="GO:0016020">
    <property type="term" value="C:membrane"/>
    <property type="evidence" value="ECO:0007669"/>
    <property type="project" value="TreeGrafter"/>
</dbReference>
<dbReference type="PANTHER" id="PTHR12358:SF105">
    <property type="entry name" value="DAGKC DOMAIN-CONTAINING PROTEIN"/>
    <property type="match status" value="1"/>
</dbReference>
<protein>
    <recommendedName>
        <fullName evidence="1">DAGKc domain-containing protein</fullName>
    </recommendedName>
</protein>
<gene>
    <name evidence="2" type="ORF">CVT24_003375</name>
</gene>
<dbReference type="InterPro" id="IPR001206">
    <property type="entry name" value="Diacylglycerol_kinase_cat_dom"/>
</dbReference>
<dbReference type="GO" id="GO:0005737">
    <property type="term" value="C:cytoplasm"/>
    <property type="evidence" value="ECO:0007669"/>
    <property type="project" value="TreeGrafter"/>
</dbReference>
<dbReference type="PROSITE" id="PS50146">
    <property type="entry name" value="DAGK"/>
    <property type="match status" value="1"/>
</dbReference>
<dbReference type="InterPro" id="IPR016064">
    <property type="entry name" value="NAD/diacylglycerol_kinase_sf"/>
</dbReference>
<dbReference type="OrthoDB" id="336240at2759"/>
<comment type="caution">
    <text evidence="2">The sequence shown here is derived from an EMBL/GenBank/DDBJ whole genome shotgun (WGS) entry which is preliminary data.</text>
</comment>
<dbReference type="Pfam" id="PF00781">
    <property type="entry name" value="DAGK_cat"/>
    <property type="match status" value="1"/>
</dbReference>
<dbReference type="InterPro" id="IPR017438">
    <property type="entry name" value="ATP-NAD_kinase_N"/>
</dbReference>